<dbReference type="InterPro" id="IPR029063">
    <property type="entry name" value="SAM-dependent_MTases_sf"/>
</dbReference>
<dbReference type="GO" id="GO:0003677">
    <property type="term" value="F:DNA binding"/>
    <property type="evidence" value="ECO:0007669"/>
    <property type="project" value="TreeGrafter"/>
</dbReference>
<evidence type="ECO:0000313" key="8">
    <source>
        <dbReference type="Proteomes" id="UP000564644"/>
    </source>
</evidence>
<gene>
    <name evidence="7" type="ORF">H7C18_24300</name>
</gene>
<comment type="caution">
    <text evidence="7">The sequence shown here is derived from an EMBL/GenBank/DDBJ whole genome shotgun (WGS) entry which is preliminary data.</text>
</comment>
<sequence length="560" mass="63170">MSERTKIKYSIVDLFAGAGGLSFGFLQTGRFMVKAAFEMNRFAQQTYLRNHAIEESCMYSDVEDALSEETKKKLGHVDIVIGGPPCQGFSNANRQKNHAISLNNSLVKKFVKTVLHLDPKAFLMENVSMLQSEIHRFFVADEDMSDIEQYGIPTTDSQIHLLEMEFVFKGITEIISDANMISRYLWEDESYLALNVVFKNRGNMDKLRAALIKHRRKLTALAKELLDIEGENYIIQQGRQAGDALERYFNYDEIDGLCEAIRPSILLQRMLSKALEIKNNRIVVERFSDEGDLVAHVKSMSVLDYITSILEADCNGYTISKGVLSAATFGAPQKRMRYVVMGIKKHIADHIELPVGTIKEENFKTVHDAIGDLEAVEPTTRIEEGNIGVPIGTAPDGISELGLSLHDSTILYNHVSTATTERALERFKAIRQGQNFHSLKPELKTTYSDSERTQNTIYLRLIYDEPSGTVVNVRKSMWIHPIHDRALSIREAARLQTFPDSFVFCGTKDAQYQQVGNAVPPILAKSIATHFLEYLDVQPQHVHSVHGYIDDNQSNSLLFV</sequence>
<accession>A0A7X0VY24</accession>
<feature type="active site" evidence="6">
    <location>
        <position position="86"/>
    </location>
</feature>
<dbReference type="AlphaFoldDB" id="A0A7X0VY24"/>
<dbReference type="RefSeq" id="WP_185131709.1">
    <property type="nucleotide sequence ID" value="NZ_JACJVO010000032.1"/>
</dbReference>
<dbReference type="PANTHER" id="PTHR10629">
    <property type="entry name" value="CYTOSINE-SPECIFIC METHYLTRANSFERASE"/>
    <property type="match status" value="1"/>
</dbReference>
<organism evidence="7 8">
    <name type="scientific">Cohnella zeiphila</name>
    <dbReference type="NCBI Taxonomy" id="2761120"/>
    <lineage>
        <taxon>Bacteria</taxon>
        <taxon>Bacillati</taxon>
        <taxon>Bacillota</taxon>
        <taxon>Bacilli</taxon>
        <taxon>Bacillales</taxon>
        <taxon>Paenibacillaceae</taxon>
        <taxon>Cohnella</taxon>
    </lineage>
</organism>
<dbReference type="PANTHER" id="PTHR10629:SF52">
    <property type="entry name" value="DNA (CYTOSINE-5)-METHYLTRANSFERASE 1"/>
    <property type="match status" value="1"/>
</dbReference>
<dbReference type="InterPro" id="IPR001525">
    <property type="entry name" value="C5_MeTfrase"/>
</dbReference>
<reference evidence="7 8" key="1">
    <citation type="submission" date="2020-08" db="EMBL/GenBank/DDBJ databases">
        <title>Cohnella phylogeny.</title>
        <authorList>
            <person name="Dunlap C."/>
        </authorList>
    </citation>
    <scope>NUCLEOTIDE SEQUENCE [LARGE SCALE GENOMIC DNA]</scope>
    <source>
        <strain evidence="7 8">CBP 2801</strain>
    </source>
</reference>
<dbReference type="InterPro" id="IPR018117">
    <property type="entry name" value="C5_DNA_meth_AS"/>
</dbReference>
<dbReference type="Gene3D" id="3.40.50.150">
    <property type="entry name" value="Vaccinia Virus protein VP39"/>
    <property type="match status" value="2"/>
</dbReference>
<dbReference type="Pfam" id="PF00145">
    <property type="entry name" value="DNA_methylase"/>
    <property type="match status" value="2"/>
</dbReference>
<dbReference type="GO" id="GO:0003886">
    <property type="term" value="F:DNA (cytosine-5-)-methyltransferase activity"/>
    <property type="evidence" value="ECO:0007669"/>
    <property type="project" value="UniProtKB-EC"/>
</dbReference>
<comment type="similarity">
    <text evidence="6">Belongs to the class I-like SAM-binding methyltransferase superfamily. C5-methyltransferase family.</text>
</comment>
<keyword evidence="8" id="KW-1185">Reference proteome</keyword>
<evidence type="ECO:0000256" key="4">
    <source>
        <dbReference type="ARBA" id="ARBA00022691"/>
    </source>
</evidence>
<dbReference type="EC" id="2.1.1.37" evidence="1"/>
<evidence type="ECO:0000256" key="3">
    <source>
        <dbReference type="ARBA" id="ARBA00022679"/>
    </source>
</evidence>
<evidence type="ECO:0000256" key="6">
    <source>
        <dbReference type="PROSITE-ProRule" id="PRU01016"/>
    </source>
</evidence>
<keyword evidence="2 6" id="KW-0489">Methyltransferase</keyword>
<dbReference type="SUPFAM" id="SSF53335">
    <property type="entry name" value="S-adenosyl-L-methionine-dependent methyltransferases"/>
    <property type="match status" value="2"/>
</dbReference>
<evidence type="ECO:0000256" key="1">
    <source>
        <dbReference type="ARBA" id="ARBA00011975"/>
    </source>
</evidence>
<keyword evidence="4 6" id="KW-0949">S-adenosyl-L-methionine</keyword>
<dbReference type="Proteomes" id="UP000564644">
    <property type="component" value="Unassembled WGS sequence"/>
</dbReference>
<dbReference type="InterPro" id="IPR050390">
    <property type="entry name" value="C5-Methyltransferase"/>
</dbReference>
<dbReference type="EMBL" id="JACJVO010000032">
    <property type="protein sequence ID" value="MBB6734047.1"/>
    <property type="molecule type" value="Genomic_DNA"/>
</dbReference>
<protein>
    <recommendedName>
        <fullName evidence="1">DNA (cytosine-5-)-methyltransferase</fullName>
        <ecNumber evidence="1">2.1.1.37</ecNumber>
    </recommendedName>
</protein>
<evidence type="ECO:0000256" key="5">
    <source>
        <dbReference type="ARBA" id="ARBA00022747"/>
    </source>
</evidence>
<proteinExistence type="inferred from homology"/>
<dbReference type="PRINTS" id="PR00105">
    <property type="entry name" value="C5METTRFRASE"/>
</dbReference>
<name>A0A7X0VY24_9BACL</name>
<dbReference type="GO" id="GO:0044027">
    <property type="term" value="P:negative regulation of gene expression via chromosomal CpG island methylation"/>
    <property type="evidence" value="ECO:0007669"/>
    <property type="project" value="TreeGrafter"/>
</dbReference>
<dbReference type="GO" id="GO:0009307">
    <property type="term" value="P:DNA restriction-modification system"/>
    <property type="evidence" value="ECO:0007669"/>
    <property type="project" value="UniProtKB-KW"/>
</dbReference>
<keyword evidence="5" id="KW-0680">Restriction system</keyword>
<dbReference type="PROSITE" id="PS00094">
    <property type="entry name" value="C5_MTASE_1"/>
    <property type="match status" value="1"/>
</dbReference>
<evidence type="ECO:0000313" key="7">
    <source>
        <dbReference type="EMBL" id="MBB6734047.1"/>
    </source>
</evidence>
<dbReference type="Gene3D" id="3.90.120.10">
    <property type="entry name" value="DNA Methylase, subunit A, domain 2"/>
    <property type="match status" value="1"/>
</dbReference>
<dbReference type="GO" id="GO:0032259">
    <property type="term" value="P:methylation"/>
    <property type="evidence" value="ECO:0007669"/>
    <property type="project" value="UniProtKB-KW"/>
</dbReference>
<keyword evidence="3 6" id="KW-0808">Transferase</keyword>
<evidence type="ECO:0000256" key="2">
    <source>
        <dbReference type="ARBA" id="ARBA00022603"/>
    </source>
</evidence>
<dbReference type="PROSITE" id="PS51679">
    <property type="entry name" value="SAM_MT_C5"/>
    <property type="match status" value="1"/>
</dbReference>